<organism evidence="3">
    <name type="scientific">Salvia splendens</name>
    <name type="common">Scarlet sage</name>
    <dbReference type="NCBI Taxonomy" id="180675"/>
    <lineage>
        <taxon>Eukaryota</taxon>
        <taxon>Viridiplantae</taxon>
        <taxon>Streptophyta</taxon>
        <taxon>Embryophyta</taxon>
        <taxon>Tracheophyta</taxon>
        <taxon>Spermatophyta</taxon>
        <taxon>Magnoliopsida</taxon>
        <taxon>eudicotyledons</taxon>
        <taxon>Gunneridae</taxon>
        <taxon>Pentapetalae</taxon>
        <taxon>asterids</taxon>
        <taxon>lamiids</taxon>
        <taxon>Lamiales</taxon>
        <taxon>Lamiaceae</taxon>
        <taxon>Nepetoideae</taxon>
        <taxon>Mentheae</taxon>
        <taxon>Salviinae</taxon>
        <taxon>Salvia</taxon>
        <taxon>Salvia subgen. Calosphace</taxon>
        <taxon>core Calosphace</taxon>
    </lineage>
</organism>
<keyword evidence="4" id="KW-1185">Reference proteome</keyword>
<accession>A0A8X8ZBF2</accession>
<dbReference type="Proteomes" id="UP000298416">
    <property type="component" value="Unassembled WGS sequence"/>
</dbReference>
<feature type="transmembrane region" description="Helical" evidence="2">
    <location>
        <begin position="163"/>
        <end position="186"/>
    </location>
</feature>
<dbReference type="AlphaFoldDB" id="A0A8X8ZBF2"/>
<dbReference type="GO" id="GO:0005743">
    <property type="term" value="C:mitochondrial inner membrane"/>
    <property type="evidence" value="ECO:0007669"/>
    <property type="project" value="TreeGrafter"/>
</dbReference>
<keyword evidence="2" id="KW-1133">Transmembrane helix</keyword>
<dbReference type="EMBL" id="PNBA02000015">
    <property type="protein sequence ID" value="KAG6397904.1"/>
    <property type="molecule type" value="Genomic_DNA"/>
</dbReference>
<dbReference type="PANTHER" id="PTHR28062">
    <property type="entry name" value="K+-H+ EXCHANGE-LIKE PROTEIN"/>
    <property type="match status" value="1"/>
</dbReference>
<dbReference type="GO" id="GO:1902600">
    <property type="term" value="P:proton transmembrane transport"/>
    <property type="evidence" value="ECO:0007669"/>
    <property type="project" value="TreeGrafter"/>
</dbReference>
<evidence type="ECO:0000313" key="3">
    <source>
        <dbReference type="EMBL" id="KAG6397904.1"/>
    </source>
</evidence>
<dbReference type="PANTHER" id="PTHR28062:SF1">
    <property type="entry name" value="TRANSMEMBRANE PROTEIN"/>
    <property type="match status" value="1"/>
</dbReference>
<name>A0A8X8ZBF2_SALSN</name>
<keyword evidence="2" id="KW-0472">Membrane</keyword>
<sequence length="286" mass="32386">MRAKVVVFPIRGRNWCFSRSIDPSTAAAQPSTAPSTVKELWSKLSGNKPSEDSKVELAVDFFANKMNGAWTKLEKAPQGTLKSKIHGLGVKLLSRVKPSEIFFKSIPKEINRVDIVYPSSLNPRLVRRRLQHLAFRHEYHKCSMAAVPRGSVIHTKYFYCSAIMVPLTSVFMVLPLPNIPFFWLSFRAYSHWRASQGSEKLMHLVTDASYRPNPSDQTSKTEDSSTQDKNNENATTSLFVFQPSEELEKLIQKEDSDNGLSECALSKICQKHYLIAADVKKYRDSV</sequence>
<reference evidence="3" key="2">
    <citation type="submission" date="2020-08" db="EMBL/GenBank/DDBJ databases">
        <title>Plant Genome Project.</title>
        <authorList>
            <person name="Zhang R.-G."/>
        </authorList>
    </citation>
    <scope>NUCLEOTIDE SEQUENCE</scope>
    <source>
        <strain evidence="3">Huo1</strain>
        <tissue evidence="3">Leaf</tissue>
    </source>
</reference>
<keyword evidence="2" id="KW-0812">Transmembrane</keyword>
<evidence type="ECO:0000256" key="1">
    <source>
        <dbReference type="SAM" id="MobiDB-lite"/>
    </source>
</evidence>
<dbReference type="InterPro" id="IPR018786">
    <property type="entry name" value="Mit_KHE1"/>
</dbReference>
<evidence type="ECO:0000313" key="4">
    <source>
        <dbReference type="Proteomes" id="UP000298416"/>
    </source>
</evidence>
<protein>
    <submittedName>
        <fullName evidence="3">Uncharacterized protein</fullName>
    </submittedName>
</protein>
<dbReference type="GO" id="GO:0006813">
    <property type="term" value="P:potassium ion transport"/>
    <property type="evidence" value="ECO:0007669"/>
    <property type="project" value="TreeGrafter"/>
</dbReference>
<gene>
    <name evidence="3" type="ORF">SASPL_139354</name>
</gene>
<evidence type="ECO:0000256" key="2">
    <source>
        <dbReference type="SAM" id="Phobius"/>
    </source>
</evidence>
<comment type="caution">
    <text evidence="3">The sequence shown here is derived from an EMBL/GenBank/DDBJ whole genome shotgun (WGS) entry which is preliminary data.</text>
</comment>
<dbReference type="Pfam" id="PF10173">
    <property type="entry name" value="Mit_KHE1"/>
    <property type="match status" value="1"/>
</dbReference>
<proteinExistence type="predicted"/>
<feature type="region of interest" description="Disordered" evidence="1">
    <location>
        <begin position="209"/>
        <end position="232"/>
    </location>
</feature>
<reference evidence="3" key="1">
    <citation type="submission" date="2018-01" db="EMBL/GenBank/DDBJ databases">
        <authorList>
            <person name="Mao J.F."/>
        </authorList>
    </citation>
    <scope>NUCLEOTIDE SEQUENCE</scope>
    <source>
        <strain evidence="3">Huo1</strain>
        <tissue evidence="3">Leaf</tissue>
    </source>
</reference>